<keyword evidence="4" id="KW-1185">Reference proteome</keyword>
<evidence type="ECO:0000256" key="2">
    <source>
        <dbReference type="SAM" id="SignalP"/>
    </source>
</evidence>
<dbReference type="OrthoDB" id="686454at2759"/>
<proteinExistence type="predicted"/>
<organism evidence="3 4">
    <name type="scientific">Beta vulgaris subsp. vulgaris</name>
    <name type="common">Beet</name>
    <dbReference type="NCBI Taxonomy" id="3555"/>
    <lineage>
        <taxon>Eukaryota</taxon>
        <taxon>Viridiplantae</taxon>
        <taxon>Streptophyta</taxon>
        <taxon>Embryophyta</taxon>
        <taxon>Tracheophyta</taxon>
        <taxon>Spermatophyta</taxon>
        <taxon>Magnoliopsida</taxon>
        <taxon>eudicotyledons</taxon>
        <taxon>Gunneridae</taxon>
        <taxon>Pentapetalae</taxon>
        <taxon>Caryophyllales</taxon>
        <taxon>Chenopodiaceae</taxon>
        <taxon>Betoideae</taxon>
        <taxon>Beta</taxon>
    </lineage>
</organism>
<keyword evidence="2" id="KW-0732">Signal</keyword>
<dbReference type="PANTHER" id="PTHR34558">
    <property type="entry name" value="EXPRESSED PROTEIN"/>
    <property type="match status" value="1"/>
</dbReference>
<gene>
    <name evidence="3" type="ORF">BVRB_8g186340</name>
</gene>
<accession>A0A0J8BVV3</accession>
<sequence length="112" mass="12119">MAGKLVRFIHVSFLILLQISSIMAMSKMHFIQRISNLDAPTVALVQAPSQAPGSSSIGDEQEQHIRLVSRHRSDIPAGGDVILGGFALAFVAAIICYIRATKRNQIESSSSE</sequence>
<dbReference type="AlphaFoldDB" id="A0A0J8BVV3"/>
<dbReference type="Proteomes" id="UP000035740">
    <property type="component" value="Chromosome 8"/>
</dbReference>
<feature type="transmembrane region" description="Helical" evidence="1">
    <location>
        <begin position="81"/>
        <end position="100"/>
    </location>
</feature>
<keyword evidence="1" id="KW-1133">Transmembrane helix</keyword>
<evidence type="ECO:0000313" key="4">
    <source>
        <dbReference type="Proteomes" id="UP000035740"/>
    </source>
</evidence>
<name>A0A0J8BVV3_BETVV</name>
<reference evidence="3 4" key="1">
    <citation type="journal article" date="2014" name="Nature">
        <title>The genome of the recently domesticated crop plant sugar beet (Beta vulgaris).</title>
        <authorList>
            <person name="Dohm J.C."/>
            <person name="Minoche A.E."/>
            <person name="Holtgrawe D."/>
            <person name="Capella-Gutierrez S."/>
            <person name="Zakrzewski F."/>
            <person name="Tafer H."/>
            <person name="Rupp O."/>
            <person name="Sorensen T.R."/>
            <person name="Stracke R."/>
            <person name="Reinhardt R."/>
            <person name="Goesmann A."/>
            <person name="Kraft T."/>
            <person name="Schulz B."/>
            <person name="Stadler P.F."/>
            <person name="Schmidt T."/>
            <person name="Gabaldon T."/>
            <person name="Lehrach H."/>
            <person name="Weisshaar B."/>
            <person name="Himmelbauer H."/>
        </authorList>
    </citation>
    <scope>NUCLEOTIDE SEQUENCE [LARGE SCALE GENOMIC DNA]</scope>
    <source>
        <tissue evidence="3">Taproot</tissue>
    </source>
</reference>
<keyword evidence="1" id="KW-0472">Membrane</keyword>
<feature type="signal peptide" evidence="2">
    <location>
        <begin position="1"/>
        <end position="24"/>
    </location>
</feature>
<keyword evidence="1" id="KW-0812">Transmembrane</keyword>
<feature type="chain" id="PRO_5005294866" evidence="2">
    <location>
        <begin position="25"/>
        <end position="112"/>
    </location>
</feature>
<dbReference type="EMBL" id="KQ090159">
    <property type="protein sequence ID" value="KMT04033.1"/>
    <property type="molecule type" value="Genomic_DNA"/>
</dbReference>
<evidence type="ECO:0000256" key="1">
    <source>
        <dbReference type="SAM" id="Phobius"/>
    </source>
</evidence>
<dbReference type="OMA" id="IICYIRA"/>
<protein>
    <submittedName>
        <fullName evidence="3">Uncharacterized protein</fullName>
    </submittedName>
</protein>
<dbReference type="PANTHER" id="PTHR34558:SF9">
    <property type="entry name" value="F3L24.15 PROTEIN"/>
    <property type="match status" value="1"/>
</dbReference>
<dbReference type="Gramene" id="KMT04033">
    <property type="protein sequence ID" value="KMT04033"/>
    <property type="gene ID" value="BVRB_8g186340"/>
</dbReference>
<evidence type="ECO:0000313" key="3">
    <source>
        <dbReference type="EMBL" id="KMT04033.1"/>
    </source>
</evidence>